<dbReference type="Pfam" id="PF03960">
    <property type="entry name" value="ArsC"/>
    <property type="match status" value="1"/>
</dbReference>
<sequence length="117" mass="13077">MNTTTVHGIPNCDTVRKARAWLDAQGVPSRFHDLRKQGVPAEALDRWIEALGWERLLNRQGTTWRRLDDGVKAGIVDAASARALMLEQASVIKRPVVAWPDGRFSVGFDAQAWADRL</sequence>
<reference evidence="3 4" key="1">
    <citation type="submission" date="2018-05" db="EMBL/GenBank/DDBJ databases">
        <title>Genomic Encyclopedia of Type Strains, Phase IV (KMG-IV): sequencing the most valuable type-strain genomes for metagenomic binning, comparative biology and taxonomic classification.</title>
        <authorList>
            <person name="Goeker M."/>
        </authorList>
    </citation>
    <scope>NUCLEOTIDE SEQUENCE [LARGE SCALE GENOMIC DNA]</scope>
    <source>
        <strain evidence="3 4">DSM 566</strain>
    </source>
</reference>
<dbReference type="Gene3D" id="3.40.30.10">
    <property type="entry name" value="Glutaredoxin"/>
    <property type="match status" value="1"/>
</dbReference>
<dbReference type="SUPFAM" id="SSF52833">
    <property type="entry name" value="Thioredoxin-like"/>
    <property type="match status" value="1"/>
</dbReference>
<gene>
    <name evidence="3" type="ORF">C7444_1039</name>
</gene>
<dbReference type="PROSITE" id="PS51353">
    <property type="entry name" value="ARSC"/>
    <property type="match status" value="1"/>
</dbReference>
<evidence type="ECO:0000313" key="4">
    <source>
        <dbReference type="Proteomes" id="UP000247811"/>
    </source>
</evidence>
<dbReference type="EMBL" id="QJJS01000003">
    <property type="protein sequence ID" value="PXW97918.1"/>
    <property type="molecule type" value="Genomic_DNA"/>
</dbReference>
<dbReference type="NCBIfam" id="NF008107">
    <property type="entry name" value="PRK10853.1"/>
    <property type="match status" value="1"/>
</dbReference>
<dbReference type="InterPro" id="IPR006504">
    <property type="entry name" value="Tscrpt_reg_Spx/MgsR"/>
</dbReference>
<dbReference type="CDD" id="cd03035">
    <property type="entry name" value="ArsC_Yffb"/>
    <property type="match status" value="1"/>
</dbReference>
<comment type="similarity">
    <text evidence="1 2">Belongs to the ArsC family.</text>
</comment>
<dbReference type="InterPro" id="IPR036249">
    <property type="entry name" value="Thioredoxin-like_sf"/>
</dbReference>
<organism evidence="3 4">
    <name type="scientific">Sphaerotilus hippei</name>
    <dbReference type="NCBI Taxonomy" id="744406"/>
    <lineage>
        <taxon>Bacteria</taxon>
        <taxon>Pseudomonadati</taxon>
        <taxon>Pseudomonadota</taxon>
        <taxon>Betaproteobacteria</taxon>
        <taxon>Burkholderiales</taxon>
        <taxon>Sphaerotilaceae</taxon>
        <taxon>Sphaerotilus</taxon>
    </lineage>
</organism>
<dbReference type="Proteomes" id="UP000247811">
    <property type="component" value="Unassembled WGS sequence"/>
</dbReference>
<dbReference type="RefSeq" id="WP_110399499.1">
    <property type="nucleotide sequence ID" value="NZ_QJJS01000003.1"/>
</dbReference>
<dbReference type="PANTHER" id="PTHR30041">
    <property type="entry name" value="ARSENATE REDUCTASE"/>
    <property type="match status" value="1"/>
</dbReference>
<dbReference type="OrthoDB" id="9803749at2"/>
<dbReference type="NCBIfam" id="TIGR01617">
    <property type="entry name" value="arsC_related"/>
    <property type="match status" value="1"/>
</dbReference>
<evidence type="ECO:0000256" key="2">
    <source>
        <dbReference type="PROSITE-ProRule" id="PRU01282"/>
    </source>
</evidence>
<dbReference type="InterPro" id="IPR006660">
    <property type="entry name" value="Arsenate_reductase-like"/>
</dbReference>
<dbReference type="AlphaFoldDB" id="A0A318H648"/>
<protein>
    <submittedName>
        <fullName evidence="3">Spx/MgsR family transcriptional regulator</fullName>
    </submittedName>
</protein>
<comment type="caution">
    <text evidence="3">The sequence shown here is derived from an EMBL/GenBank/DDBJ whole genome shotgun (WGS) entry which is preliminary data.</text>
</comment>
<proteinExistence type="inferred from homology"/>
<evidence type="ECO:0000256" key="1">
    <source>
        <dbReference type="ARBA" id="ARBA00007198"/>
    </source>
</evidence>
<accession>A0A318H648</accession>
<evidence type="ECO:0000313" key="3">
    <source>
        <dbReference type="EMBL" id="PXW97918.1"/>
    </source>
</evidence>
<keyword evidence="4" id="KW-1185">Reference proteome</keyword>
<name>A0A318H648_9BURK</name>
<dbReference type="PANTHER" id="PTHR30041:SF8">
    <property type="entry name" value="PROTEIN YFFB"/>
    <property type="match status" value="1"/>
</dbReference>